<gene>
    <name evidence="1" type="ORF">Patl1_13513</name>
</gene>
<dbReference type="Proteomes" id="UP001164250">
    <property type="component" value="Chromosome 8"/>
</dbReference>
<proteinExistence type="predicted"/>
<organism evidence="1 2">
    <name type="scientific">Pistacia atlantica</name>
    <dbReference type="NCBI Taxonomy" id="434234"/>
    <lineage>
        <taxon>Eukaryota</taxon>
        <taxon>Viridiplantae</taxon>
        <taxon>Streptophyta</taxon>
        <taxon>Embryophyta</taxon>
        <taxon>Tracheophyta</taxon>
        <taxon>Spermatophyta</taxon>
        <taxon>Magnoliopsida</taxon>
        <taxon>eudicotyledons</taxon>
        <taxon>Gunneridae</taxon>
        <taxon>Pentapetalae</taxon>
        <taxon>rosids</taxon>
        <taxon>malvids</taxon>
        <taxon>Sapindales</taxon>
        <taxon>Anacardiaceae</taxon>
        <taxon>Pistacia</taxon>
    </lineage>
</organism>
<protein>
    <submittedName>
        <fullName evidence="1">Uncharacterized protein</fullName>
    </submittedName>
</protein>
<comment type="caution">
    <text evidence="1">The sequence shown here is derived from an EMBL/GenBank/DDBJ whole genome shotgun (WGS) entry which is preliminary data.</text>
</comment>
<name>A0ACC1AS36_9ROSI</name>
<reference evidence="2" key="1">
    <citation type="journal article" date="2023" name="G3 (Bethesda)">
        <title>Genome assembly and association tests identify interacting loci associated with vigor, precocity, and sex in interspecific pistachio rootstocks.</title>
        <authorList>
            <person name="Palmer W."/>
            <person name="Jacygrad E."/>
            <person name="Sagayaradj S."/>
            <person name="Cavanaugh K."/>
            <person name="Han R."/>
            <person name="Bertier L."/>
            <person name="Beede B."/>
            <person name="Kafkas S."/>
            <person name="Golino D."/>
            <person name="Preece J."/>
            <person name="Michelmore R."/>
        </authorList>
    </citation>
    <scope>NUCLEOTIDE SEQUENCE [LARGE SCALE GENOMIC DNA]</scope>
</reference>
<keyword evidence="2" id="KW-1185">Reference proteome</keyword>
<evidence type="ECO:0000313" key="2">
    <source>
        <dbReference type="Proteomes" id="UP001164250"/>
    </source>
</evidence>
<dbReference type="EMBL" id="CM047904">
    <property type="protein sequence ID" value="KAJ0089482.1"/>
    <property type="molecule type" value="Genomic_DNA"/>
</dbReference>
<evidence type="ECO:0000313" key="1">
    <source>
        <dbReference type="EMBL" id="KAJ0089482.1"/>
    </source>
</evidence>
<accession>A0ACC1AS36</accession>
<sequence>MENQNNKLEKEKEEEDDAVGPMAGAEEEGEVGSSLTMERVAAAKQYIENHYKAHKKHLQERRERRSDLEKMLACSDVSEEEQINLLKDLERKETEYMRLKRHKISVDDFDLLTIIGRGAFGEKYLVPCSLAVVVEETFGVAVVWAIIEELIMEVGAIVVHHELVGSNVMVVLQGYVRLCQEKKSGNIYAMKKLKKSEMLSRGQVEHVRAERNLLAEVGSHCIVKLFYSFQDAEYLYLIMEYLPGGDMMTLLMREETLTETVARFYIAQSVLAIESIHEHNYIHRDIKPDNLLLDKSGHMKLSDFGLCKPLDCTNLSAINENEALDDENLNESMDVDGRFPESGSGRRWKSPLEQLQHWQINRRKLITYVQDRNVSICLLKAYSTVGTPDYIAPEVLLKKGYGMECDWWSLGAIMYEMLVGYPPFYSDDPVTTCRKKEARLTPEAKDLITRLLCDVEHRLGTLGASQIKAHPWFKDILWDKLYETEAAYKPEVNGELDTQNFMKFDEVDAPSAKRTGSGPHEEAMLYVCLQMLLTPKDLSFVGYTYKNFAAVKGLRHPLEKKGSTSPNRLSTDSVNSDSAEDYSSKLSTDNTETEVRAASGDTI</sequence>